<reference evidence="1" key="1">
    <citation type="journal article" date="2021" name="Proc. Natl. Acad. Sci. U.S.A.">
        <title>A Catalog of Tens of Thousands of Viruses from Human Metagenomes Reveals Hidden Associations with Chronic Diseases.</title>
        <authorList>
            <person name="Tisza M.J."/>
            <person name="Buck C.B."/>
        </authorList>
    </citation>
    <scope>NUCLEOTIDE SEQUENCE</scope>
    <source>
        <strain evidence="1">CtE6L85</strain>
    </source>
</reference>
<dbReference type="EMBL" id="BK015711">
    <property type="protein sequence ID" value="DAE21367.1"/>
    <property type="molecule type" value="Genomic_DNA"/>
</dbReference>
<evidence type="ECO:0000313" key="1">
    <source>
        <dbReference type="EMBL" id="DAE21367.1"/>
    </source>
</evidence>
<proteinExistence type="predicted"/>
<accession>A0A8S5QQ29</accession>
<organism evidence="1">
    <name type="scientific">Siphoviridae sp. ctE6L85</name>
    <dbReference type="NCBI Taxonomy" id="2826202"/>
    <lineage>
        <taxon>Viruses</taxon>
        <taxon>Duplodnaviria</taxon>
        <taxon>Heunggongvirae</taxon>
        <taxon>Uroviricota</taxon>
        <taxon>Caudoviricetes</taxon>
    </lineage>
</organism>
<protein>
    <submittedName>
        <fullName evidence="1">Uncharacterized protein</fullName>
    </submittedName>
</protein>
<sequence length="130" mass="14332">MVSQHQSNKGADDMEYKGCFDTVHGLIEDASKEFGAAFIISPEKSKQVSRACEKVDALFEEIDCSVIDASVNMDNKVLTISIFCDEVILENGRENSFCKLLQEVTSFSISKAAEDTLRLDMNIAGVWQAA</sequence>
<name>A0A8S5QQ29_9CAUD</name>